<accession>A0AAV5F082</accession>
<organism evidence="2 3">
    <name type="scientific">Eleusine coracana subsp. coracana</name>
    <dbReference type="NCBI Taxonomy" id="191504"/>
    <lineage>
        <taxon>Eukaryota</taxon>
        <taxon>Viridiplantae</taxon>
        <taxon>Streptophyta</taxon>
        <taxon>Embryophyta</taxon>
        <taxon>Tracheophyta</taxon>
        <taxon>Spermatophyta</taxon>
        <taxon>Magnoliopsida</taxon>
        <taxon>Liliopsida</taxon>
        <taxon>Poales</taxon>
        <taxon>Poaceae</taxon>
        <taxon>PACMAD clade</taxon>
        <taxon>Chloridoideae</taxon>
        <taxon>Cynodonteae</taxon>
        <taxon>Eleusininae</taxon>
        <taxon>Eleusine</taxon>
    </lineage>
</organism>
<comment type="caution">
    <text evidence="2">The sequence shown here is derived from an EMBL/GenBank/DDBJ whole genome shotgun (WGS) entry which is preliminary data.</text>
</comment>
<evidence type="ECO:0000313" key="3">
    <source>
        <dbReference type="Proteomes" id="UP001054889"/>
    </source>
</evidence>
<sequence length="113" mass="12560">MPPAPPSPASLPLRPLMSSPPSPRGFTLPPLELYHPRGGNRCGCWRVQLHRVTMASKSTKGVVSSLIQVVASNNARRDVLQGNENLMKLNIDVDLSEHETFLFFVWASFNKHL</sequence>
<evidence type="ECO:0000313" key="2">
    <source>
        <dbReference type="EMBL" id="GJN28027.1"/>
    </source>
</evidence>
<feature type="region of interest" description="Disordered" evidence="1">
    <location>
        <begin position="1"/>
        <end position="24"/>
    </location>
</feature>
<dbReference type="AlphaFoldDB" id="A0AAV5F082"/>
<keyword evidence="3" id="KW-1185">Reference proteome</keyword>
<gene>
    <name evidence="2" type="primary">gb16108</name>
    <name evidence="2" type="ORF">PR202_gb16108</name>
</gene>
<reference evidence="2" key="2">
    <citation type="submission" date="2021-12" db="EMBL/GenBank/DDBJ databases">
        <title>Resequencing data analysis of finger millet.</title>
        <authorList>
            <person name="Hatakeyama M."/>
            <person name="Aluri S."/>
            <person name="Balachadran M.T."/>
            <person name="Sivarajan S.R."/>
            <person name="Poveda L."/>
            <person name="Shimizu-Inatsugi R."/>
            <person name="Schlapbach R."/>
            <person name="Sreeman S.M."/>
            <person name="Shimizu K.K."/>
        </authorList>
    </citation>
    <scope>NUCLEOTIDE SEQUENCE</scope>
</reference>
<name>A0AAV5F082_ELECO</name>
<proteinExistence type="predicted"/>
<reference evidence="2" key="1">
    <citation type="journal article" date="2018" name="DNA Res.">
        <title>Multiple hybrid de novo genome assembly of finger millet, an orphan allotetraploid crop.</title>
        <authorList>
            <person name="Hatakeyama M."/>
            <person name="Aluri S."/>
            <person name="Balachadran M.T."/>
            <person name="Sivarajan S.R."/>
            <person name="Patrignani A."/>
            <person name="Gruter S."/>
            <person name="Poveda L."/>
            <person name="Shimizu-Inatsugi R."/>
            <person name="Baeten J."/>
            <person name="Francoijs K.J."/>
            <person name="Nataraja K.N."/>
            <person name="Reddy Y.A.N."/>
            <person name="Phadnis S."/>
            <person name="Ravikumar R.L."/>
            <person name="Schlapbach R."/>
            <person name="Sreeman S.M."/>
            <person name="Shimizu K.K."/>
        </authorList>
    </citation>
    <scope>NUCLEOTIDE SEQUENCE</scope>
</reference>
<dbReference type="Proteomes" id="UP001054889">
    <property type="component" value="Unassembled WGS sequence"/>
</dbReference>
<protein>
    <submittedName>
        <fullName evidence="2">Uncharacterized protein</fullName>
    </submittedName>
</protein>
<evidence type="ECO:0000256" key="1">
    <source>
        <dbReference type="SAM" id="MobiDB-lite"/>
    </source>
</evidence>
<dbReference type="EMBL" id="BQKI01000080">
    <property type="protein sequence ID" value="GJN28027.1"/>
    <property type="molecule type" value="Genomic_DNA"/>
</dbReference>